<dbReference type="Pfam" id="PF10970">
    <property type="entry name" value="GerPE"/>
    <property type="match status" value="1"/>
</dbReference>
<gene>
    <name evidence="2" type="ORF">FDZ14_24450</name>
</gene>
<protein>
    <submittedName>
        <fullName evidence="2">Spore germination protein GerPE</fullName>
    </submittedName>
</protein>
<dbReference type="InterPro" id="IPR024496">
    <property type="entry name" value="Spore_germ_GerPE"/>
</dbReference>
<evidence type="ECO:0000313" key="2">
    <source>
        <dbReference type="EMBL" id="QJX79194.1"/>
    </source>
</evidence>
<dbReference type="EMBL" id="CP045272">
    <property type="protein sequence ID" value="QJX79194.1"/>
    <property type="molecule type" value="Genomic_DNA"/>
</dbReference>
<reference evidence="2 3" key="1">
    <citation type="submission" date="2019-10" db="EMBL/GenBank/DDBJ databases">
        <title>Complete genome sequences for adaption low water activity.</title>
        <authorList>
            <person name="Zhao L."/>
            <person name="Zhong J."/>
        </authorList>
    </citation>
    <scope>NUCLEOTIDE SEQUENCE [LARGE SCALE GENOMIC DNA]</scope>
    <source>
        <strain evidence="2 3">FDU301</strain>
    </source>
</reference>
<feature type="region of interest" description="Disordered" evidence="1">
    <location>
        <begin position="120"/>
        <end position="146"/>
    </location>
</feature>
<dbReference type="Proteomes" id="UP000501076">
    <property type="component" value="Chromosome"/>
</dbReference>
<accession>A0A6M6E0Q4</accession>
<name>A0A6M6E0Q4_PRIMG</name>
<proteinExistence type="predicted"/>
<organism evidence="2 3">
    <name type="scientific">Priestia megaterium</name>
    <name type="common">Bacillus megaterium</name>
    <dbReference type="NCBI Taxonomy" id="1404"/>
    <lineage>
        <taxon>Bacteria</taxon>
        <taxon>Bacillati</taxon>
        <taxon>Bacillota</taxon>
        <taxon>Bacilli</taxon>
        <taxon>Bacillales</taxon>
        <taxon>Bacillaceae</taxon>
        <taxon>Priestia</taxon>
    </lineage>
</organism>
<evidence type="ECO:0000256" key="1">
    <source>
        <dbReference type="SAM" id="MobiDB-lite"/>
    </source>
</evidence>
<dbReference type="AlphaFoldDB" id="A0A6M6E0Q4"/>
<evidence type="ECO:0000313" key="3">
    <source>
        <dbReference type="Proteomes" id="UP000501076"/>
    </source>
</evidence>
<dbReference type="RefSeq" id="WP_047931028.1">
    <property type="nucleotide sequence ID" value="NZ_CM125446.1"/>
</dbReference>
<feature type="compositionally biased region" description="Low complexity" evidence="1">
    <location>
        <begin position="129"/>
        <end position="146"/>
    </location>
</feature>
<sequence>MLSRTSSVNYIEINSLSASSFCQIGDSTEIHLLNKALADRRQYPFFYGREGNFDDYAIFNEPIPHGDYEPIPVQTWNEIPLIRVNRIDIKGCSFSSVIHIGSTCNVYAEARIKHIRELINDEPSKETETGTSSSTSSQASGSERTF</sequence>